<comment type="catalytic activity">
    <reaction evidence="9">
        <text>O-phospho-L-threonine + H(+) = (R)-1-aminopropan-2-yl phosphate + CO2</text>
        <dbReference type="Rhea" id="RHEA:11492"/>
        <dbReference type="ChEBI" id="CHEBI:15378"/>
        <dbReference type="ChEBI" id="CHEBI:16526"/>
        <dbReference type="ChEBI" id="CHEBI:58563"/>
        <dbReference type="ChEBI" id="CHEBI:58675"/>
        <dbReference type="EC" id="4.1.1.81"/>
    </reaction>
</comment>
<dbReference type="Pfam" id="PF00155">
    <property type="entry name" value="Aminotran_1_2"/>
    <property type="match status" value="1"/>
</dbReference>
<dbReference type="PANTHER" id="PTHR42885">
    <property type="entry name" value="HISTIDINOL-PHOSPHATE AMINOTRANSFERASE-RELATED"/>
    <property type="match status" value="1"/>
</dbReference>
<proteinExistence type="predicted"/>
<evidence type="ECO:0000256" key="6">
    <source>
        <dbReference type="ARBA" id="ARBA00022898"/>
    </source>
</evidence>
<dbReference type="NCBIfam" id="TIGR01140">
    <property type="entry name" value="L_thr_O3P_dcar"/>
    <property type="match status" value="1"/>
</dbReference>
<dbReference type="RefSeq" id="WP_028480852.1">
    <property type="nucleotide sequence ID" value="NZ_LVVZ01000019.1"/>
</dbReference>
<protein>
    <recommendedName>
        <fullName evidence="4">threonine-phosphate decarboxylase</fullName>
        <ecNumber evidence="4">4.1.1.81</ecNumber>
    </recommendedName>
    <alternativeName>
        <fullName evidence="8">L-threonine-O-3-phosphate decarboxylase</fullName>
    </alternativeName>
</protein>
<evidence type="ECO:0000256" key="5">
    <source>
        <dbReference type="ARBA" id="ARBA00022573"/>
    </source>
</evidence>
<dbReference type="InterPro" id="IPR015424">
    <property type="entry name" value="PyrdxlP-dep_Trfase"/>
</dbReference>
<comment type="cofactor">
    <cofactor evidence="1">
        <name>pyridoxal 5'-phosphate</name>
        <dbReference type="ChEBI" id="CHEBI:597326"/>
    </cofactor>
</comment>
<keyword evidence="12" id="KW-1185">Reference proteome</keyword>
<comment type="caution">
    <text evidence="11">The sequence shown here is derived from an EMBL/GenBank/DDBJ whole genome shotgun (WGS) entry which is preliminary data.</text>
</comment>
<evidence type="ECO:0000256" key="2">
    <source>
        <dbReference type="ARBA" id="ARBA00003444"/>
    </source>
</evidence>
<gene>
    <name evidence="11" type="ORF">A3843_13295</name>
</gene>
<organism evidence="11 12">
    <name type="scientific">Pseudovibrio exalbescens</name>
    <dbReference type="NCBI Taxonomy" id="197461"/>
    <lineage>
        <taxon>Bacteria</taxon>
        <taxon>Pseudomonadati</taxon>
        <taxon>Pseudomonadota</taxon>
        <taxon>Alphaproteobacteria</taxon>
        <taxon>Hyphomicrobiales</taxon>
        <taxon>Stappiaceae</taxon>
        <taxon>Pseudovibrio</taxon>
    </lineage>
</organism>
<dbReference type="CDD" id="cd00609">
    <property type="entry name" value="AAT_like"/>
    <property type="match status" value="1"/>
</dbReference>
<evidence type="ECO:0000313" key="11">
    <source>
        <dbReference type="EMBL" id="OKL43597.1"/>
    </source>
</evidence>
<dbReference type="InterPro" id="IPR005860">
    <property type="entry name" value="CobD"/>
</dbReference>
<evidence type="ECO:0000256" key="8">
    <source>
        <dbReference type="ARBA" id="ARBA00029996"/>
    </source>
</evidence>
<name>A0A1U7JFV3_9HYPH</name>
<dbReference type="PANTHER" id="PTHR42885:SF1">
    <property type="entry name" value="THREONINE-PHOSPHATE DECARBOXYLASE"/>
    <property type="match status" value="1"/>
</dbReference>
<dbReference type="GO" id="GO:0009236">
    <property type="term" value="P:cobalamin biosynthetic process"/>
    <property type="evidence" value="ECO:0007669"/>
    <property type="project" value="UniProtKB-UniPathway"/>
</dbReference>
<dbReference type="Proteomes" id="UP000185783">
    <property type="component" value="Unassembled WGS sequence"/>
</dbReference>
<dbReference type="UniPathway" id="UPA00148"/>
<dbReference type="EMBL" id="LVVZ01000019">
    <property type="protein sequence ID" value="OKL43597.1"/>
    <property type="molecule type" value="Genomic_DNA"/>
</dbReference>
<reference evidence="11 12" key="1">
    <citation type="submission" date="2016-03" db="EMBL/GenBank/DDBJ databases">
        <title>Genome sequence of Nesiotobacter sp. nov., a moderately halophilic alphaproteobacterium isolated from the Yellow Sea, China.</title>
        <authorList>
            <person name="Zhang G."/>
            <person name="Zhang R."/>
        </authorList>
    </citation>
    <scope>NUCLEOTIDE SEQUENCE [LARGE SCALE GENOMIC DNA]</scope>
    <source>
        <strain evidence="11 12">WB1-6</strain>
    </source>
</reference>
<dbReference type="AlphaFoldDB" id="A0A1U7JFV3"/>
<keyword evidence="6" id="KW-0663">Pyridoxal phosphate</keyword>
<evidence type="ECO:0000256" key="9">
    <source>
        <dbReference type="ARBA" id="ARBA00048531"/>
    </source>
</evidence>
<dbReference type="Gene3D" id="3.90.1150.10">
    <property type="entry name" value="Aspartate Aminotransferase, domain 1"/>
    <property type="match status" value="1"/>
</dbReference>
<sequence length="336" mass="36644">MRHGGDLSEAMARFGGTSADWLDLSTGINPHAYPHSSLVTAEDWTRLPAPSAHDALVETARTAYQVPKTMGVVAASGTQALIAQLPRLVSRTSVAIVSPTYASHAESWASAGHAITAVPSVDQIPQHTPYVVVASPNNPTGAQYNPQDLLTLARTLHEREGMLIVDEAFADSIPASSLLPHIQDESVVVLRSFGKFYGLAGVRLGFMIAPGPVCRTMRERLGTWAVSGPALKIGHAALNDHDWQQTMRAQLAEEAQRLETLVKAAGFTVTGQTPLFTLISCEDAADLHYHLATRHIWTRLFDYSENWLRLGHPATEDEWQRLEQGLATFNMQEVAR</sequence>
<evidence type="ECO:0000256" key="1">
    <source>
        <dbReference type="ARBA" id="ARBA00001933"/>
    </source>
</evidence>
<dbReference type="GO" id="GO:0048472">
    <property type="term" value="F:threonine-phosphate decarboxylase activity"/>
    <property type="evidence" value="ECO:0007669"/>
    <property type="project" value="UniProtKB-EC"/>
</dbReference>
<dbReference type="InterPro" id="IPR015422">
    <property type="entry name" value="PyrdxlP-dep_Trfase_small"/>
</dbReference>
<dbReference type="EC" id="4.1.1.81" evidence="4"/>
<evidence type="ECO:0000256" key="7">
    <source>
        <dbReference type="ARBA" id="ARBA00023239"/>
    </source>
</evidence>
<dbReference type="STRING" id="197461.A3843_13295"/>
<dbReference type="Gene3D" id="3.40.640.10">
    <property type="entry name" value="Type I PLP-dependent aspartate aminotransferase-like (Major domain)"/>
    <property type="match status" value="1"/>
</dbReference>
<dbReference type="InterPro" id="IPR004839">
    <property type="entry name" value="Aminotransferase_I/II_large"/>
</dbReference>
<dbReference type="GO" id="GO:0030170">
    <property type="term" value="F:pyridoxal phosphate binding"/>
    <property type="evidence" value="ECO:0007669"/>
    <property type="project" value="InterPro"/>
</dbReference>
<evidence type="ECO:0000256" key="3">
    <source>
        <dbReference type="ARBA" id="ARBA00004953"/>
    </source>
</evidence>
<comment type="pathway">
    <text evidence="3">Cofactor biosynthesis; adenosylcobalamin biosynthesis.</text>
</comment>
<feature type="domain" description="Aminotransferase class I/classII large" evidence="10">
    <location>
        <begin position="49"/>
        <end position="315"/>
    </location>
</feature>
<dbReference type="InterPro" id="IPR015421">
    <property type="entry name" value="PyrdxlP-dep_Trfase_major"/>
</dbReference>
<evidence type="ECO:0000259" key="10">
    <source>
        <dbReference type="Pfam" id="PF00155"/>
    </source>
</evidence>
<keyword evidence="5" id="KW-0169">Cobalamin biosynthesis</keyword>
<comment type="function">
    <text evidence="2">Decarboxylates L-threonine-O-3-phosphate to yield (R)-1-amino-2-propanol O-2-phosphate, the precursor for the linkage between the nucleotide loop and the corrin ring in cobalamin.</text>
</comment>
<evidence type="ECO:0000313" key="12">
    <source>
        <dbReference type="Proteomes" id="UP000185783"/>
    </source>
</evidence>
<evidence type="ECO:0000256" key="4">
    <source>
        <dbReference type="ARBA" id="ARBA00012285"/>
    </source>
</evidence>
<dbReference type="SUPFAM" id="SSF53383">
    <property type="entry name" value="PLP-dependent transferases"/>
    <property type="match status" value="1"/>
</dbReference>
<accession>A0A1U7JFV3</accession>
<keyword evidence="7" id="KW-0456">Lyase</keyword>